<comment type="subcellular location">
    <subcellularLocation>
        <location evidence="1">Membrane</location>
    </subcellularLocation>
</comment>
<dbReference type="PROSITE" id="PS50268">
    <property type="entry name" value="CADHERIN_2"/>
    <property type="match status" value="1"/>
</dbReference>
<dbReference type="GO" id="GO:0016020">
    <property type="term" value="C:membrane"/>
    <property type="evidence" value="ECO:0007669"/>
    <property type="project" value="UniProtKB-SubCell"/>
</dbReference>
<dbReference type="InterPro" id="IPR002126">
    <property type="entry name" value="Cadherin-like_dom"/>
</dbReference>
<sequence>FYIRFHLAGRRTQLLQSLPAKTTVEENAAAGVTVYTFNVTLSPLSSKDVAVPPTILNSNPFAGAFVIEPKGNLEYRVVTTGNPVLDYETMPNRFDLQIFVKDTTGRTDLKILTVQVTDKNESPIFHGNMAIQSKIMVVF</sequence>
<dbReference type="GO" id="GO:0007156">
    <property type="term" value="P:homophilic cell adhesion via plasma membrane adhesion molecules"/>
    <property type="evidence" value="ECO:0007669"/>
    <property type="project" value="InterPro"/>
</dbReference>
<evidence type="ECO:0000313" key="4">
    <source>
        <dbReference type="Proteomes" id="UP000694405"/>
    </source>
</evidence>
<organism evidence="3 4">
    <name type="scientific">Melopsittacus undulatus</name>
    <name type="common">Budgerigar</name>
    <name type="synonym">Psittacus undulatus</name>
    <dbReference type="NCBI Taxonomy" id="13146"/>
    <lineage>
        <taxon>Eukaryota</taxon>
        <taxon>Metazoa</taxon>
        <taxon>Chordata</taxon>
        <taxon>Craniata</taxon>
        <taxon>Vertebrata</taxon>
        <taxon>Euteleostomi</taxon>
        <taxon>Archelosauria</taxon>
        <taxon>Archosauria</taxon>
        <taxon>Dinosauria</taxon>
        <taxon>Saurischia</taxon>
        <taxon>Theropoda</taxon>
        <taxon>Coelurosauria</taxon>
        <taxon>Aves</taxon>
        <taxon>Neognathae</taxon>
        <taxon>Neoaves</taxon>
        <taxon>Telluraves</taxon>
        <taxon>Australaves</taxon>
        <taxon>Psittaciformes</taxon>
        <taxon>Psittaculidae</taxon>
        <taxon>Melopsittacus</taxon>
    </lineage>
</organism>
<dbReference type="AlphaFoldDB" id="A0A8C6NG36"/>
<dbReference type="Ensembl" id="ENSMUNT00000024247.2">
    <property type="protein sequence ID" value="ENSMUNP00000021214.1"/>
    <property type="gene ID" value="ENSMUNG00000016058.2"/>
</dbReference>
<reference evidence="3" key="2">
    <citation type="submission" date="2025-08" db="UniProtKB">
        <authorList>
            <consortium name="Ensembl"/>
        </authorList>
    </citation>
    <scope>IDENTIFICATION</scope>
</reference>
<dbReference type="OMA" id="WDLMLES"/>
<evidence type="ECO:0000256" key="1">
    <source>
        <dbReference type="ARBA" id="ARBA00004370"/>
    </source>
</evidence>
<dbReference type="Proteomes" id="UP000694405">
    <property type="component" value="Chromosome 5"/>
</dbReference>
<dbReference type="SUPFAM" id="SSF49313">
    <property type="entry name" value="Cadherin-like"/>
    <property type="match status" value="1"/>
</dbReference>
<reference evidence="3" key="3">
    <citation type="submission" date="2025-09" db="UniProtKB">
        <authorList>
            <consortium name="Ensembl"/>
        </authorList>
    </citation>
    <scope>IDENTIFICATION</scope>
</reference>
<name>A0A8C6NG36_MELUD</name>
<keyword evidence="4" id="KW-1185">Reference proteome</keyword>
<accession>A0A8C6NG36</accession>
<protein>
    <submittedName>
        <fullName evidence="3">Uncharacterized protein</fullName>
    </submittedName>
</protein>
<evidence type="ECO:0000313" key="3">
    <source>
        <dbReference type="Ensembl" id="ENSMUNP00000021214.1"/>
    </source>
</evidence>
<dbReference type="GO" id="GO:0005509">
    <property type="term" value="F:calcium ion binding"/>
    <property type="evidence" value="ECO:0007669"/>
    <property type="project" value="UniProtKB-UniRule"/>
</dbReference>
<dbReference type="InterPro" id="IPR015919">
    <property type="entry name" value="Cadherin-like_sf"/>
</dbReference>
<keyword evidence="2" id="KW-0472">Membrane</keyword>
<proteinExistence type="predicted"/>
<dbReference type="Gene3D" id="2.60.40.60">
    <property type="entry name" value="Cadherins"/>
    <property type="match status" value="1"/>
</dbReference>
<evidence type="ECO:0000256" key="2">
    <source>
        <dbReference type="ARBA" id="ARBA00023136"/>
    </source>
</evidence>
<reference evidence="3" key="1">
    <citation type="submission" date="2020-03" db="EMBL/GenBank/DDBJ databases">
        <title>Melopsittacus undulatus (budgerigar) genome, bMelUnd1, maternal haplotype with Z.</title>
        <authorList>
            <person name="Gedman G."/>
            <person name="Mountcastle J."/>
            <person name="Haase B."/>
            <person name="Formenti G."/>
            <person name="Wright T."/>
            <person name="Apodaca J."/>
            <person name="Pelan S."/>
            <person name="Chow W."/>
            <person name="Rhie A."/>
            <person name="Howe K."/>
            <person name="Fedrigo O."/>
            <person name="Jarvis E.D."/>
        </authorList>
    </citation>
    <scope>NUCLEOTIDE SEQUENCE [LARGE SCALE GENOMIC DNA]</scope>
</reference>